<evidence type="ECO:0000313" key="1">
    <source>
        <dbReference type="EMBL" id="TFK31282.1"/>
    </source>
</evidence>
<accession>A0A5C3LEX0</accession>
<dbReference type="AlphaFoldDB" id="A0A5C3LEX0"/>
<proteinExistence type="predicted"/>
<sequence length="60" mass="6598">MSAEFMKNSWGTSITDSTINNVGGDQHTYVYSAPPQHKPAKIILKPHSSALFTGQKNHLD</sequence>
<dbReference type="Proteomes" id="UP000308652">
    <property type="component" value="Unassembled WGS sequence"/>
</dbReference>
<dbReference type="EMBL" id="ML213793">
    <property type="protein sequence ID" value="TFK31282.1"/>
    <property type="molecule type" value="Genomic_DNA"/>
</dbReference>
<protein>
    <submittedName>
        <fullName evidence="1">Uncharacterized protein</fullName>
    </submittedName>
</protein>
<feature type="non-terminal residue" evidence="1">
    <location>
        <position position="60"/>
    </location>
</feature>
<name>A0A5C3LEX0_9AGAR</name>
<evidence type="ECO:0000313" key="2">
    <source>
        <dbReference type="Proteomes" id="UP000308652"/>
    </source>
</evidence>
<organism evidence="1 2">
    <name type="scientific">Crucibulum laeve</name>
    <dbReference type="NCBI Taxonomy" id="68775"/>
    <lineage>
        <taxon>Eukaryota</taxon>
        <taxon>Fungi</taxon>
        <taxon>Dikarya</taxon>
        <taxon>Basidiomycota</taxon>
        <taxon>Agaricomycotina</taxon>
        <taxon>Agaricomycetes</taxon>
        <taxon>Agaricomycetidae</taxon>
        <taxon>Agaricales</taxon>
        <taxon>Agaricineae</taxon>
        <taxon>Nidulariaceae</taxon>
        <taxon>Crucibulum</taxon>
    </lineage>
</organism>
<gene>
    <name evidence="1" type="ORF">BDQ12DRAFT_694370</name>
</gene>
<reference evidence="1 2" key="1">
    <citation type="journal article" date="2019" name="Nat. Ecol. Evol.">
        <title>Megaphylogeny resolves global patterns of mushroom evolution.</title>
        <authorList>
            <person name="Varga T."/>
            <person name="Krizsan K."/>
            <person name="Foldi C."/>
            <person name="Dima B."/>
            <person name="Sanchez-Garcia M."/>
            <person name="Sanchez-Ramirez S."/>
            <person name="Szollosi G.J."/>
            <person name="Szarkandi J.G."/>
            <person name="Papp V."/>
            <person name="Albert L."/>
            <person name="Andreopoulos W."/>
            <person name="Angelini C."/>
            <person name="Antonin V."/>
            <person name="Barry K.W."/>
            <person name="Bougher N.L."/>
            <person name="Buchanan P."/>
            <person name="Buyck B."/>
            <person name="Bense V."/>
            <person name="Catcheside P."/>
            <person name="Chovatia M."/>
            <person name="Cooper J."/>
            <person name="Damon W."/>
            <person name="Desjardin D."/>
            <person name="Finy P."/>
            <person name="Geml J."/>
            <person name="Haridas S."/>
            <person name="Hughes K."/>
            <person name="Justo A."/>
            <person name="Karasinski D."/>
            <person name="Kautmanova I."/>
            <person name="Kiss B."/>
            <person name="Kocsube S."/>
            <person name="Kotiranta H."/>
            <person name="LaButti K.M."/>
            <person name="Lechner B.E."/>
            <person name="Liimatainen K."/>
            <person name="Lipzen A."/>
            <person name="Lukacs Z."/>
            <person name="Mihaltcheva S."/>
            <person name="Morgado L.N."/>
            <person name="Niskanen T."/>
            <person name="Noordeloos M.E."/>
            <person name="Ohm R.A."/>
            <person name="Ortiz-Santana B."/>
            <person name="Ovrebo C."/>
            <person name="Racz N."/>
            <person name="Riley R."/>
            <person name="Savchenko A."/>
            <person name="Shiryaev A."/>
            <person name="Soop K."/>
            <person name="Spirin V."/>
            <person name="Szebenyi C."/>
            <person name="Tomsovsky M."/>
            <person name="Tulloss R.E."/>
            <person name="Uehling J."/>
            <person name="Grigoriev I.V."/>
            <person name="Vagvolgyi C."/>
            <person name="Papp T."/>
            <person name="Martin F.M."/>
            <person name="Miettinen O."/>
            <person name="Hibbett D.S."/>
            <person name="Nagy L.G."/>
        </authorList>
    </citation>
    <scope>NUCLEOTIDE SEQUENCE [LARGE SCALE GENOMIC DNA]</scope>
    <source>
        <strain evidence="1 2">CBS 166.37</strain>
    </source>
</reference>
<keyword evidence="2" id="KW-1185">Reference proteome</keyword>